<comment type="similarity">
    <text evidence="1">Belongs to the GppA/Ppx family.</text>
</comment>
<dbReference type="GO" id="GO:0006357">
    <property type="term" value="P:regulation of transcription by RNA polymerase II"/>
    <property type="evidence" value="ECO:0007669"/>
    <property type="project" value="TreeGrafter"/>
</dbReference>
<proteinExistence type="inferred from homology"/>
<dbReference type="RefSeq" id="WP_091790934.1">
    <property type="nucleotide sequence ID" value="NZ_FNAF01000001.1"/>
</dbReference>
<dbReference type="InterPro" id="IPR003695">
    <property type="entry name" value="Ppx_GppA_N"/>
</dbReference>
<feature type="domain" description="Ppx/GppA phosphatase N-terminal" evidence="2">
    <location>
        <begin position="34"/>
        <end position="288"/>
    </location>
</feature>
<dbReference type="AlphaFoldDB" id="A0A1G6S7L8"/>
<evidence type="ECO:0000256" key="1">
    <source>
        <dbReference type="ARBA" id="ARBA00007125"/>
    </source>
</evidence>
<evidence type="ECO:0000313" key="4">
    <source>
        <dbReference type="Proteomes" id="UP000198995"/>
    </source>
</evidence>
<accession>A0A1G6S7L8</accession>
<dbReference type="Gene3D" id="3.30.420.40">
    <property type="match status" value="1"/>
</dbReference>
<reference evidence="3 4" key="1">
    <citation type="submission" date="2016-10" db="EMBL/GenBank/DDBJ databases">
        <authorList>
            <person name="de Groot N.N."/>
        </authorList>
    </citation>
    <scope>NUCLEOTIDE SEQUENCE [LARGE SCALE GENOMIC DNA]</scope>
    <source>
        <strain evidence="3 4">DSM 20475</strain>
    </source>
</reference>
<dbReference type="PANTHER" id="PTHR30005">
    <property type="entry name" value="EXOPOLYPHOSPHATASE"/>
    <property type="match status" value="1"/>
</dbReference>
<dbReference type="STRING" id="2741.SAMN04489866_101255"/>
<organism evidence="3 4">
    <name type="scientific">Peptococcus niger</name>
    <dbReference type="NCBI Taxonomy" id="2741"/>
    <lineage>
        <taxon>Bacteria</taxon>
        <taxon>Bacillati</taxon>
        <taxon>Bacillota</taxon>
        <taxon>Clostridia</taxon>
        <taxon>Eubacteriales</taxon>
        <taxon>Peptococcaceae</taxon>
        <taxon>Peptococcus</taxon>
    </lineage>
</organism>
<dbReference type="SUPFAM" id="SSF53067">
    <property type="entry name" value="Actin-like ATPase domain"/>
    <property type="match status" value="2"/>
</dbReference>
<evidence type="ECO:0000313" key="3">
    <source>
        <dbReference type="EMBL" id="SDD12868.1"/>
    </source>
</evidence>
<name>A0A1G6S7L8_PEPNI</name>
<gene>
    <name evidence="3" type="ORF">SAMN04489866_101255</name>
</gene>
<dbReference type="Proteomes" id="UP000198995">
    <property type="component" value="Unassembled WGS sequence"/>
</dbReference>
<dbReference type="EMBL" id="FNAF01000001">
    <property type="protein sequence ID" value="SDD12868.1"/>
    <property type="molecule type" value="Genomic_DNA"/>
</dbReference>
<dbReference type="PANTHER" id="PTHR30005:SF0">
    <property type="entry name" value="RETROGRADE REGULATION PROTEIN 2"/>
    <property type="match status" value="1"/>
</dbReference>
<dbReference type="OrthoDB" id="9807195at2"/>
<protein>
    <submittedName>
        <fullName evidence="3">Exopolyphosphatase / guanosine-5'-triphosphate,3'-diphosphate pyrophosphatase</fullName>
    </submittedName>
</protein>
<evidence type="ECO:0000259" key="2">
    <source>
        <dbReference type="Pfam" id="PF02541"/>
    </source>
</evidence>
<dbReference type="Gene3D" id="3.30.420.150">
    <property type="entry name" value="Exopolyphosphatase. Domain 2"/>
    <property type="match status" value="1"/>
</dbReference>
<dbReference type="CDD" id="cd24054">
    <property type="entry name" value="ASKHA_NBD_AaPPX-GppA_MtPPX2-like"/>
    <property type="match status" value="1"/>
</dbReference>
<dbReference type="Pfam" id="PF02541">
    <property type="entry name" value="Ppx-GppA"/>
    <property type="match status" value="1"/>
</dbReference>
<keyword evidence="4" id="KW-1185">Reference proteome</keyword>
<dbReference type="InterPro" id="IPR043129">
    <property type="entry name" value="ATPase_NBD"/>
</dbReference>
<sequence>MRAVFDVGSNSVRLAVADVKNGKLVNQQTYLAFSRLAEGRAADGSLTEPAMLRTFQAVQSLMPHLGRLPRCSEHLLVTATAALRQAPNRRFLMDRLEELCGVPVRLLSPQEEAYYGFTGALAGSDAAAAEALVLDIGGGSTELSYFHKDRWSSKSFPYGCLVLKDHPDRLGHFRADLGESLSASILKEKRLIGIGGTLTTLAAILLGLDTYDPEAIHKSRINRSDWLSFMQSYAAMTPSERAHIPGLAAERRDTILPGLLILDVICSSFQLEGYTASVTDGLDGILLSNLYAGSEQ</sequence>
<dbReference type="InterPro" id="IPR050273">
    <property type="entry name" value="GppA/Ppx_hydrolase"/>
</dbReference>